<evidence type="ECO:0000313" key="3">
    <source>
        <dbReference type="Proteomes" id="UP000031553"/>
    </source>
</evidence>
<dbReference type="OrthoDB" id="7272686at2"/>
<protein>
    <submittedName>
        <fullName evidence="1">Uncharacterized protein</fullName>
    </submittedName>
</protein>
<organism evidence="1 3">
    <name type="scientific">Komagataeibacter intermedius AF2</name>
    <dbReference type="NCBI Taxonomy" id="1458464"/>
    <lineage>
        <taxon>Bacteria</taxon>
        <taxon>Pseudomonadati</taxon>
        <taxon>Pseudomonadota</taxon>
        <taxon>Alphaproteobacteria</taxon>
        <taxon>Acetobacterales</taxon>
        <taxon>Acetobacteraceae</taxon>
        <taxon>Komagataeibacter</taxon>
    </lineage>
</organism>
<dbReference type="EMBL" id="JUFX02000214">
    <property type="protein sequence ID" value="KPH86002.1"/>
    <property type="molecule type" value="Genomic_DNA"/>
</dbReference>
<gene>
    <name evidence="2" type="ORF">GLUCOINTEAF2_0200844</name>
    <name evidence="1" type="ORF">GLUCOINTEAF2_0200853</name>
</gene>
<dbReference type="EMBL" id="JUFX02000203">
    <property type="protein sequence ID" value="KPH86424.1"/>
    <property type="molecule type" value="Genomic_DNA"/>
</dbReference>
<comment type="caution">
    <text evidence="1">The sequence shown here is derived from an EMBL/GenBank/DDBJ whole genome shotgun (WGS) entry which is preliminary data.</text>
</comment>
<dbReference type="Proteomes" id="UP000031553">
    <property type="component" value="Unassembled WGS sequence"/>
</dbReference>
<reference evidence="1 3" key="1">
    <citation type="submission" date="2015-07" db="EMBL/GenBank/DDBJ databases">
        <title>Draft Genome Sequence of Komagataeibacter intermedius Strain AF2, Isolated from Kombucha Tea.</title>
        <authorList>
            <person name="Santos R.A."/>
            <person name="Berretta A.A."/>
            <person name="Barud H.S."/>
            <person name="Ribeiro S.J."/>
            <person name="Gonzalez-Garcia L.N."/>
            <person name="Zucchi T.D."/>
            <person name="Goldman G.H."/>
            <person name="Riano-Pachon D.M."/>
        </authorList>
    </citation>
    <scope>NUCLEOTIDE SEQUENCE [LARGE SCALE GENOMIC DNA]</scope>
    <source>
        <strain evidence="1 3">AF2</strain>
    </source>
</reference>
<evidence type="ECO:0000313" key="2">
    <source>
        <dbReference type="EMBL" id="KPH86424.1"/>
    </source>
</evidence>
<proteinExistence type="predicted"/>
<accession>A0A0C1S009</accession>
<dbReference type="RefSeq" id="WP_039736101.1">
    <property type="nucleotide sequence ID" value="NZ_JUFX02000203.1"/>
</dbReference>
<name>A0A0C1S009_9PROT</name>
<dbReference type="AlphaFoldDB" id="A0A0C1S009"/>
<sequence length="102" mass="11502">MPPSHDDSLSPAERAQLDVQIWQNAFCAALLDLDDAQRRRLLARLDRLRQTIAHGKDTPSRVNTRAAQDHALHVVGQAMDQSADRTPPLRVPLWCRDIPDCD</sequence>
<evidence type="ECO:0000313" key="1">
    <source>
        <dbReference type="EMBL" id="KPH86002.1"/>
    </source>
</evidence>